<evidence type="ECO:0000313" key="2">
    <source>
        <dbReference type="EMBL" id="AVF34260.1"/>
    </source>
</evidence>
<name>A0A2L1UMU4_9GAMM</name>
<gene>
    <name evidence="2" type="ORF">BV494_04625</name>
</gene>
<dbReference type="EMBL" id="CP019062">
    <property type="protein sequence ID" value="AVF34260.1"/>
    <property type="molecule type" value="Genomic_DNA"/>
</dbReference>
<feature type="compositionally biased region" description="Basic and acidic residues" evidence="1">
    <location>
        <begin position="160"/>
        <end position="186"/>
    </location>
</feature>
<reference evidence="3" key="1">
    <citation type="submission" date="2017-01" db="EMBL/GenBank/DDBJ databases">
        <title>Genome sequence of Rouxiella sp. ERMR1:05.</title>
        <authorList>
            <person name="Kumar R."/>
            <person name="Singh D."/>
            <person name="Kumar S."/>
        </authorList>
    </citation>
    <scope>NUCLEOTIDE SEQUENCE [LARGE SCALE GENOMIC DNA]</scope>
    <source>
        <strain evidence="3">ERMR1:05</strain>
    </source>
</reference>
<proteinExistence type="predicted"/>
<dbReference type="AlphaFoldDB" id="A0A2L1UMU4"/>
<protein>
    <submittedName>
        <fullName evidence="2">Replication protein</fullName>
    </submittedName>
</protein>
<evidence type="ECO:0000313" key="3">
    <source>
        <dbReference type="Proteomes" id="UP000239197"/>
    </source>
</evidence>
<accession>A0A2L1UMU4</accession>
<dbReference type="OrthoDB" id="6313655at2"/>
<evidence type="ECO:0000256" key="1">
    <source>
        <dbReference type="SAM" id="MobiDB-lite"/>
    </source>
</evidence>
<feature type="region of interest" description="Disordered" evidence="1">
    <location>
        <begin position="137"/>
        <end position="209"/>
    </location>
</feature>
<organism evidence="2 3">
    <name type="scientific">Rahnella sikkimica</name>
    <dbReference type="NCBI Taxonomy" id="1805933"/>
    <lineage>
        <taxon>Bacteria</taxon>
        <taxon>Pseudomonadati</taxon>
        <taxon>Pseudomonadota</taxon>
        <taxon>Gammaproteobacteria</taxon>
        <taxon>Enterobacterales</taxon>
        <taxon>Yersiniaceae</taxon>
        <taxon>Rahnella</taxon>
    </lineage>
</organism>
<keyword evidence="3" id="KW-1185">Reference proteome</keyword>
<dbReference type="KEGG" id="rox:BV494_04625"/>
<dbReference type="Proteomes" id="UP000239197">
    <property type="component" value="Chromosome"/>
</dbReference>
<sequence>MSNVAYADFRGQSALRSSRMENQKQGHIALFRSLLSKDWAKDTAKLSMWVRLIGEAAYKPRTVDFSGKTWELMPGQLVTTAAIMGRKLRDQDGNEKSPQAVTRMLNFFAREGMITTKGTRFGTVISITNYGDYQVISADEPSDRPSGNNKPSRSKALKGVPDEPSDRPSGEQNKKLLEQELKDTPKSPEGSLVEQEETKPKKQAASKFTFDRERFQDTWNCKAKKHGLPRITSISISTEKGIKRLYESHLLHCKQTKRSPADIDTFINGYIEFGYEPSPYAMGDNPAGRKYGIDTALTQRIIDKIISQEV</sequence>